<dbReference type="PANTHER" id="PTHR42862:SF1">
    <property type="entry name" value="DELTA-1-PYRROLINE-5-CARBOXYLATE DEHYDROGENASE 2, ISOFORM A-RELATED"/>
    <property type="match status" value="1"/>
</dbReference>
<dbReference type="RefSeq" id="WP_135371214.1">
    <property type="nucleotide sequence ID" value="NZ_RKLY01000003.1"/>
</dbReference>
<dbReference type="EMBL" id="RKLY01000003">
    <property type="protein sequence ID" value="TGD24837.1"/>
    <property type="molecule type" value="Genomic_DNA"/>
</dbReference>
<dbReference type="InterPro" id="IPR050485">
    <property type="entry name" value="Proline_metab_enzyme"/>
</dbReference>
<dbReference type="AlphaFoldDB" id="A0A4Z0JS83"/>
<organism evidence="4 5">
    <name type="scientific">Companilactobacillus suantsaicola</name>
    <dbReference type="NCBI Taxonomy" id="2487723"/>
    <lineage>
        <taxon>Bacteria</taxon>
        <taxon>Bacillati</taxon>
        <taxon>Bacillota</taxon>
        <taxon>Bacilli</taxon>
        <taxon>Lactobacillales</taxon>
        <taxon>Lactobacillaceae</taxon>
        <taxon>Companilactobacillus</taxon>
    </lineage>
</organism>
<feature type="domain" description="Aldehyde dehydrogenase" evidence="3">
    <location>
        <begin position="98"/>
        <end position="274"/>
    </location>
</feature>
<dbReference type="InterPro" id="IPR016161">
    <property type="entry name" value="Ald_DH/histidinol_DH"/>
</dbReference>
<dbReference type="Gene3D" id="3.40.309.10">
    <property type="entry name" value="Aldehyde Dehydrogenase, Chain A, domain 2"/>
    <property type="match status" value="1"/>
</dbReference>
<evidence type="ECO:0000256" key="2">
    <source>
        <dbReference type="ARBA" id="ARBA00023027"/>
    </source>
</evidence>
<dbReference type="Gene3D" id="3.40.605.10">
    <property type="entry name" value="Aldehyde Dehydrogenase, Chain A, domain 1"/>
    <property type="match status" value="1"/>
</dbReference>
<name>A0A4Z0JS83_9LACO</name>
<dbReference type="Proteomes" id="UP000298021">
    <property type="component" value="Unassembled WGS sequence"/>
</dbReference>
<dbReference type="Pfam" id="PF00171">
    <property type="entry name" value="Aldedh"/>
    <property type="match status" value="1"/>
</dbReference>
<keyword evidence="1" id="KW-0560">Oxidoreductase</keyword>
<comment type="caution">
    <text evidence="4">The sequence shown here is derived from an EMBL/GenBank/DDBJ whole genome shotgun (WGS) entry which is preliminary data.</text>
</comment>
<dbReference type="PANTHER" id="PTHR42862">
    <property type="entry name" value="DELTA-1-PYRROLINE-5-CARBOXYLATE DEHYDROGENASE 1, ISOFORM A-RELATED"/>
    <property type="match status" value="1"/>
</dbReference>
<dbReference type="InterPro" id="IPR016163">
    <property type="entry name" value="Ald_DH_C"/>
</dbReference>
<dbReference type="GO" id="GO:0009898">
    <property type="term" value="C:cytoplasmic side of plasma membrane"/>
    <property type="evidence" value="ECO:0007669"/>
    <property type="project" value="TreeGrafter"/>
</dbReference>
<gene>
    <name evidence="4" type="ORF">EGT49_01605</name>
</gene>
<dbReference type="InterPro" id="IPR016162">
    <property type="entry name" value="Ald_DH_N"/>
</dbReference>
<dbReference type="SUPFAM" id="SSF53720">
    <property type="entry name" value="ALDH-like"/>
    <property type="match status" value="1"/>
</dbReference>
<proteinExistence type="predicted"/>
<accession>A0A4Z0JS83</accession>
<evidence type="ECO:0000259" key="3">
    <source>
        <dbReference type="Pfam" id="PF00171"/>
    </source>
</evidence>
<dbReference type="GO" id="GO:0010133">
    <property type="term" value="P:L-proline catabolic process to L-glutamate"/>
    <property type="evidence" value="ECO:0007669"/>
    <property type="project" value="TreeGrafter"/>
</dbReference>
<keyword evidence="2" id="KW-0520">NAD</keyword>
<evidence type="ECO:0000313" key="5">
    <source>
        <dbReference type="Proteomes" id="UP000298021"/>
    </source>
</evidence>
<dbReference type="GO" id="GO:0003842">
    <property type="term" value="F:L-glutamate gamma-semialdehyde dehydrogenase activity"/>
    <property type="evidence" value="ECO:0007669"/>
    <property type="project" value="TreeGrafter"/>
</dbReference>
<dbReference type="OrthoDB" id="9815791at2"/>
<reference evidence="4 5" key="1">
    <citation type="submission" date="2018-10" db="EMBL/GenBank/DDBJ databases">
        <title>Lactobacillus sp. R7 and Lactobacillus sp. R19 isolated from fermented mustard green product of Taiwan.</title>
        <authorList>
            <person name="Lin S.-T."/>
        </authorList>
    </citation>
    <scope>NUCLEOTIDE SEQUENCE [LARGE SCALE GENOMIC DNA]</scope>
    <source>
        <strain evidence="4 5">BCRC 81127</strain>
    </source>
</reference>
<protein>
    <submittedName>
        <fullName evidence="4">Aldehyde dehydrogenase family protein</fullName>
    </submittedName>
</protein>
<evidence type="ECO:0000256" key="1">
    <source>
        <dbReference type="ARBA" id="ARBA00023002"/>
    </source>
</evidence>
<keyword evidence="5" id="KW-1185">Reference proteome</keyword>
<dbReference type="InterPro" id="IPR015590">
    <property type="entry name" value="Aldehyde_DH_dom"/>
</dbReference>
<evidence type="ECO:0000313" key="4">
    <source>
        <dbReference type="EMBL" id="TGD24837.1"/>
    </source>
</evidence>
<sequence length="475" mass="52817">MQLIDNDLKSLQEARIVSETARDSFGLLTGYGQVELDGILKKVVDGVSQIIPDLLKLENSTKTIGVCEDKLELYNKFVQLYKNDIDNKPVVGPLLFNEKKQIEKIGIPLGPVAVLLPIENTVLYSAYALYMAIKSGNSLIMVPDPKMSAISEKIYPKIQQICLEAGLPQGFLSYMNNVTLNGIKELTASSNVAVVINVGCPDYYDKIEIPSKPVLYAETGSTPVFIEKTANIAEASSKIIRSRAFDNGLTPASEQFVVAESSIANDAKEQLIQKGAYFMSPEEEAKLRKTLFRGLEVNQEYIGKDATWIANRSGFTIPDKAVVLVSEQPYIFEENPFTVKLKCPVMAFYQEPDWKRACQKCIHLLKERRSGHTLVIHSNNNEVIKEYAIQKPVGRMIVNDSVYLSSLGIGSDFPLSMFLGGQTTGRGCTAENIVAKDLTYQRAIYYCGDNSNHSTKDKTIEEEVLKKLITKILEK</sequence>